<dbReference type="NCBIfam" id="TIGR00732">
    <property type="entry name" value="dprA"/>
    <property type="match status" value="1"/>
</dbReference>
<comment type="caution">
    <text evidence="3">The sequence shown here is derived from an EMBL/GenBank/DDBJ whole genome shotgun (WGS) entry which is preliminary data.</text>
</comment>
<dbReference type="EMBL" id="JACBZD010000002">
    <property type="protein sequence ID" value="NYI08418.1"/>
    <property type="molecule type" value="Genomic_DNA"/>
</dbReference>
<evidence type="ECO:0000313" key="3">
    <source>
        <dbReference type="EMBL" id="NYI08418.1"/>
    </source>
</evidence>
<dbReference type="AlphaFoldDB" id="A0A853ADA0"/>
<accession>A0A853ADA0</accession>
<dbReference type="PANTHER" id="PTHR43022:SF1">
    <property type="entry name" value="PROTEIN SMF"/>
    <property type="match status" value="1"/>
</dbReference>
<dbReference type="InterPro" id="IPR057666">
    <property type="entry name" value="DrpA_SLOG"/>
</dbReference>
<proteinExistence type="inferred from homology"/>
<gene>
    <name evidence="3" type="ORF">FHU37_005447</name>
</gene>
<dbReference type="Pfam" id="PF02481">
    <property type="entry name" value="DNA_processg_A"/>
    <property type="match status" value="1"/>
</dbReference>
<dbReference type="Proteomes" id="UP000567795">
    <property type="component" value="Unassembled WGS sequence"/>
</dbReference>
<feature type="domain" description="Smf/DprA SLOG" evidence="2">
    <location>
        <begin position="86"/>
        <end position="296"/>
    </location>
</feature>
<dbReference type="PANTHER" id="PTHR43022">
    <property type="entry name" value="PROTEIN SMF"/>
    <property type="match status" value="1"/>
</dbReference>
<evidence type="ECO:0000313" key="4">
    <source>
        <dbReference type="Proteomes" id="UP000567795"/>
    </source>
</evidence>
<dbReference type="Gene3D" id="3.40.50.450">
    <property type="match status" value="1"/>
</dbReference>
<sequence>MTAHTPDDSGDERRARAILTHLAEPGDSRMGRILRELPAAEVLRILTDGGSLPDTDDTRTAAYRSRLGGVPADAGLDRCGELDGRFVIPGDPEWPTQLDDLQDARPFGLWVRGTGSLRLHALRSVAVVGARACTDYGAHVAAQLGAELTEAGWTVVSGMAYGVDAAAHRGAIAAGGPTVAVLACGVDTPYPRAHTTLMDGILSAGLVVSELPLAYHPTRARFVLRNRTIAALTRGTVVVEAALRSGASVTARNARELGRFQMACPGPVTSALSSGTHRLIRDGAVLVTSAADVIELIGRIGVDLAPEPAASPPRLTDLLEPTTLRVLEALPAHGSTEPVQITVATGVEEGEVLRCLHELAALGCVIRQGRVWRLS</sequence>
<dbReference type="InterPro" id="IPR003488">
    <property type="entry name" value="DprA"/>
</dbReference>
<reference evidence="3 4" key="1">
    <citation type="submission" date="2020-07" db="EMBL/GenBank/DDBJ databases">
        <title>Sequencing the genomes of 1000 actinobacteria strains.</title>
        <authorList>
            <person name="Klenk H.-P."/>
        </authorList>
    </citation>
    <scope>NUCLEOTIDE SEQUENCE [LARGE SCALE GENOMIC DNA]</scope>
    <source>
        <strain evidence="3 4">DSM 42178</strain>
    </source>
</reference>
<dbReference type="GO" id="GO:0009294">
    <property type="term" value="P:DNA-mediated transformation"/>
    <property type="evidence" value="ECO:0007669"/>
    <property type="project" value="InterPro"/>
</dbReference>
<keyword evidence="4" id="KW-1185">Reference proteome</keyword>
<name>A0A853ADA0_9ACTN</name>
<organism evidence="3 4">
    <name type="scientific">Allostreptomyces psammosilenae</name>
    <dbReference type="NCBI Taxonomy" id="1892865"/>
    <lineage>
        <taxon>Bacteria</taxon>
        <taxon>Bacillati</taxon>
        <taxon>Actinomycetota</taxon>
        <taxon>Actinomycetes</taxon>
        <taxon>Kitasatosporales</taxon>
        <taxon>Streptomycetaceae</taxon>
        <taxon>Allostreptomyces</taxon>
    </lineage>
</organism>
<dbReference type="SUPFAM" id="SSF102405">
    <property type="entry name" value="MCP/YpsA-like"/>
    <property type="match status" value="1"/>
</dbReference>
<protein>
    <submittedName>
        <fullName evidence="3">DNA processing protein</fullName>
    </submittedName>
</protein>
<evidence type="ECO:0000256" key="1">
    <source>
        <dbReference type="ARBA" id="ARBA00006525"/>
    </source>
</evidence>
<evidence type="ECO:0000259" key="2">
    <source>
        <dbReference type="Pfam" id="PF02481"/>
    </source>
</evidence>
<comment type="similarity">
    <text evidence="1">Belongs to the DprA/Smf family.</text>
</comment>
<dbReference type="RefSeq" id="WP_179817236.1">
    <property type="nucleotide sequence ID" value="NZ_JACBZD010000002.1"/>
</dbReference>